<dbReference type="InterPro" id="IPR000415">
    <property type="entry name" value="Nitroreductase-like"/>
</dbReference>
<evidence type="ECO:0000313" key="4">
    <source>
        <dbReference type="EMBL" id="AHB35979.1"/>
    </source>
</evidence>
<evidence type="ECO:0000256" key="1">
    <source>
        <dbReference type="ARBA" id="ARBA00007118"/>
    </source>
</evidence>
<keyword evidence="2" id="KW-0560">Oxidoreductase</keyword>
<accession>V5RHG0</accession>
<dbReference type="InterPro" id="IPR029479">
    <property type="entry name" value="Nitroreductase"/>
</dbReference>
<comment type="similarity">
    <text evidence="1">Belongs to the nitroreductase family.</text>
</comment>
<name>V5RHG0_SPIAP</name>
<evidence type="ECO:0000259" key="3">
    <source>
        <dbReference type="Pfam" id="PF00881"/>
    </source>
</evidence>
<evidence type="ECO:0000313" key="5">
    <source>
        <dbReference type="Proteomes" id="UP000018550"/>
    </source>
</evidence>
<proteinExistence type="inferred from homology"/>
<dbReference type="STRING" id="1276258.SAPIS_v1c01330"/>
<dbReference type="PATRIC" id="fig|1276258.3.peg.129"/>
<sequence>MTKSLEFVSKRRSAKKFIENYNLSDTEINEILESIRMAPTSFGMEPFRVIYLENKEIRDELFETWWNQIGVNKSSALLLWYIPTNEVIINKWIDEQNNRNIPDGFEHIKTYRKSGLDLVLKTHSLDVGEWAARQVYLSLGVLLNTVQELNLDICPSEGFDPKKAEAVLEKNGLIDLSKERLVLGAFLGKVDKSKENHHAFEKIRRPLTEMSKIIK</sequence>
<gene>
    <name evidence="4" type="ORF">SAPIS_v1c01330</name>
</gene>
<dbReference type="Proteomes" id="UP000018550">
    <property type="component" value="Chromosome"/>
</dbReference>
<evidence type="ECO:0000256" key="2">
    <source>
        <dbReference type="ARBA" id="ARBA00023002"/>
    </source>
</evidence>
<keyword evidence="5" id="KW-1185">Reference proteome</keyword>
<dbReference type="Pfam" id="PF00881">
    <property type="entry name" value="Nitroreductase"/>
    <property type="match status" value="1"/>
</dbReference>
<dbReference type="PANTHER" id="PTHR43673">
    <property type="entry name" value="NAD(P)H NITROREDUCTASE YDGI-RELATED"/>
    <property type="match status" value="1"/>
</dbReference>
<reference evidence="4 5" key="1">
    <citation type="journal article" date="2014" name="Genome Announc.">
        <title>Complete Genome Sequence of Spiroplasma apis B31T (ATCC 33834), a Bacterium Associated with May Disease of Honeybees (Apis mellifera).</title>
        <authorList>
            <person name="Ku C."/>
            <person name="Lo W.S."/>
            <person name="Chen L.L."/>
            <person name="Kuo C.H."/>
        </authorList>
    </citation>
    <scope>NUCLEOTIDE SEQUENCE [LARGE SCALE GENOMIC DNA]</scope>
    <source>
        <strain evidence="4">B31</strain>
    </source>
</reference>
<dbReference type="GO" id="GO:0016491">
    <property type="term" value="F:oxidoreductase activity"/>
    <property type="evidence" value="ECO:0007669"/>
    <property type="project" value="UniProtKB-KW"/>
</dbReference>
<organism evidence="4 5">
    <name type="scientific">Spiroplasma apis B31</name>
    <dbReference type="NCBI Taxonomy" id="1276258"/>
    <lineage>
        <taxon>Bacteria</taxon>
        <taxon>Bacillati</taxon>
        <taxon>Mycoplasmatota</taxon>
        <taxon>Mollicutes</taxon>
        <taxon>Entomoplasmatales</taxon>
        <taxon>Spiroplasmataceae</taxon>
        <taxon>Spiroplasma</taxon>
    </lineage>
</organism>
<dbReference type="RefSeq" id="WP_023788913.1">
    <property type="nucleotide sequence ID" value="NC_022998.1"/>
</dbReference>
<dbReference type="EMBL" id="CP006682">
    <property type="protein sequence ID" value="AHB35979.1"/>
    <property type="molecule type" value="Genomic_DNA"/>
</dbReference>
<dbReference type="SUPFAM" id="SSF55469">
    <property type="entry name" value="FMN-dependent nitroreductase-like"/>
    <property type="match status" value="1"/>
</dbReference>
<feature type="domain" description="Nitroreductase" evidence="3">
    <location>
        <begin position="9"/>
        <end position="188"/>
    </location>
</feature>
<dbReference type="KEGG" id="sapi:SAPIS_v1c01330"/>
<dbReference type="Gene3D" id="3.40.109.10">
    <property type="entry name" value="NADH Oxidase"/>
    <property type="match status" value="1"/>
</dbReference>
<dbReference type="eggNOG" id="COG0778">
    <property type="taxonomic scope" value="Bacteria"/>
</dbReference>
<dbReference type="PANTHER" id="PTHR43673:SF10">
    <property type="entry name" value="NADH DEHYDROGENASE_NAD(P)H NITROREDUCTASE XCC3605-RELATED"/>
    <property type="match status" value="1"/>
</dbReference>
<protein>
    <submittedName>
        <fullName evidence="4">Nitroreductase</fullName>
    </submittedName>
</protein>
<dbReference type="HOGENOM" id="CLU_070764_4_1_14"/>
<dbReference type="OrthoDB" id="9809288at2"/>
<dbReference type="AlphaFoldDB" id="V5RHG0"/>